<feature type="transmembrane region" description="Helical" evidence="1">
    <location>
        <begin position="37"/>
        <end position="55"/>
    </location>
</feature>
<protein>
    <submittedName>
        <fullName evidence="3">DUF2892 domain-containing protein</fullName>
    </submittedName>
</protein>
<name>A0A934JQ16_9GAMM</name>
<feature type="domain" description="Inner membrane protein YgaP-like transmembrane" evidence="2">
    <location>
        <begin position="1"/>
        <end position="60"/>
    </location>
</feature>
<evidence type="ECO:0000256" key="1">
    <source>
        <dbReference type="SAM" id="Phobius"/>
    </source>
</evidence>
<sequence>MKSNIGKTDRTIRIILGVAIIAIGAYSNSWWGALGVILLLTGVIKVCPAYLPFGISTCKK</sequence>
<evidence type="ECO:0000313" key="3">
    <source>
        <dbReference type="EMBL" id="MBJ7536121.1"/>
    </source>
</evidence>
<dbReference type="AlphaFoldDB" id="A0A934JQ16"/>
<comment type="caution">
    <text evidence="3">The sequence shown here is derived from an EMBL/GenBank/DDBJ whole genome shotgun (WGS) entry which is preliminary data.</text>
</comment>
<reference evidence="3" key="1">
    <citation type="submission" date="2020-12" db="EMBL/GenBank/DDBJ databases">
        <title>Marinomonas arctica sp. nov., a psychrotolerant bacterium isolated from the Arctic.</title>
        <authorList>
            <person name="Zhang Y."/>
        </authorList>
    </citation>
    <scope>NUCLEOTIDE SEQUENCE</scope>
    <source>
        <strain evidence="3">C1424</strain>
    </source>
</reference>
<dbReference type="Pfam" id="PF11127">
    <property type="entry name" value="YgaP-like_TM"/>
    <property type="match status" value="1"/>
</dbReference>
<accession>A0A934JQ16</accession>
<keyword evidence="4" id="KW-1185">Reference proteome</keyword>
<feature type="transmembrane region" description="Helical" evidence="1">
    <location>
        <begin position="12"/>
        <end position="31"/>
    </location>
</feature>
<keyword evidence="1" id="KW-1133">Transmembrane helix</keyword>
<dbReference type="Proteomes" id="UP000628710">
    <property type="component" value="Unassembled WGS sequence"/>
</dbReference>
<dbReference type="RefSeq" id="WP_199466204.1">
    <property type="nucleotide sequence ID" value="NZ_JAEMNX010000001.1"/>
</dbReference>
<dbReference type="InterPro" id="IPR021309">
    <property type="entry name" value="YgaP-like_TM"/>
</dbReference>
<evidence type="ECO:0000313" key="4">
    <source>
        <dbReference type="Proteomes" id="UP000628710"/>
    </source>
</evidence>
<keyword evidence="1" id="KW-0812">Transmembrane</keyword>
<proteinExistence type="predicted"/>
<organism evidence="3 4">
    <name type="scientific">Marinomonas transparens</name>
    <dbReference type="NCBI Taxonomy" id="2795388"/>
    <lineage>
        <taxon>Bacteria</taxon>
        <taxon>Pseudomonadati</taxon>
        <taxon>Pseudomonadota</taxon>
        <taxon>Gammaproteobacteria</taxon>
        <taxon>Oceanospirillales</taxon>
        <taxon>Oceanospirillaceae</taxon>
        <taxon>Marinomonas</taxon>
    </lineage>
</organism>
<evidence type="ECO:0000259" key="2">
    <source>
        <dbReference type="Pfam" id="PF11127"/>
    </source>
</evidence>
<dbReference type="EMBL" id="JAEMNX010000001">
    <property type="protein sequence ID" value="MBJ7536121.1"/>
    <property type="molecule type" value="Genomic_DNA"/>
</dbReference>
<gene>
    <name evidence="3" type="ORF">I8J31_00360</name>
</gene>
<keyword evidence="1" id="KW-0472">Membrane</keyword>